<evidence type="ECO:0000313" key="3">
    <source>
        <dbReference type="EMBL" id="GBC60535.1"/>
    </source>
</evidence>
<feature type="domain" description="VOC" evidence="2">
    <location>
        <begin position="4"/>
        <end position="131"/>
    </location>
</feature>
<organism evidence="3 4">
    <name type="scientific">Desulfonema ishimotonii</name>
    <dbReference type="NCBI Taxonomy" id="45657"/>
    <lineage>
        <taxon>Bacteria</taxon>
        <taxon>Pseudomonadati</taxon>
        <taxon>Thermodesulfobacteriota</taxon>
        <taxon>Desulfobacteria</taxon>
        <taxon>Desulfobacterales</taxon>
        <taxon>Desulfococcaceae</taxon>
        <taxon>Desulfonema</taxon>
    </lineage>
</organism>
<sequence>MISRIDHVSIAVRDPENALNFFRKIFGAVPGASGSDGQMKYSWRILSAGDLSRLELIAPTGEGSFLDNFLKEKAAGVHHITFETPDIRQAKAALEAHKIPFFGFSDRDPAWKELFIHPRDAFGVLIQIAEFRPDEWLDESVIFPEGRRWAAEKNTEGGTLTLAHPGGGKVAIELNRDEIETLVSDLEKLL</sequence>
<dbReference type="Pfam" id="PF13669">
    <property type="entry name" value="Glyoxalase_4"/>
    <property type="match status" value="1"/>
</dbReference>
<gene>
    <name evidence="3" type="ORF">DENIS_1492</name>
</gene>
<dbReference type="PANTHER" id="PTHR43048:SF3">
    <property type="entry name" value="METHYLMALONYL-COA EPIMERASE, MITOCHONDRIAL"/>
    <property type="match status" value="1"/>
</dbReference>
<dbReference type="RefSeq" id="WP_166404960.1">
    <property type="nucleotide sequence ID" value="NZ_BEXT01000001.1"/>
</dbReference>
<evidence type="ECO:0000256" key="1">
    <source>
        <dbReference type="ARBA" id="ARBA00022723"/>
    </source>
</evidence>
<accession>A0A401FUA4</accession>
<comment type="caution">
    <text evidence="3">The sequence shown here is derived from an EMBL/GenBank/DDBJ whole genome shotgun (WGS) entry which is preliminary data.</text>
</comment>
<proteinExistence type="predicted"/>
<evidence type="ECO:0000313" key="4">
    <source>
        <dbReference type="Proteomes" id="UP000288096"/>
    </source>
</evidence>
<protein>
    <submittedName>
        <fullName evidence="3">Methylmalonyl-CoA epimerase</fullName>
    </submittedName>
</protein>
<keyword evidence="1" id="KW-0479">Metal-binding</keyword>
<name>A0A401FUA4_9BACT</name>
<dbReference type="GO" id="GO:0004493">
    <property type="term" value="F:methylmalonyl-CoA epimerase activity"/>
    <property type="evidence" value="ECO:0007669"/>
    <property type="project" value="TreeGrafter"/>
</dbReference>
<dbReference type="GO" id="GO:0046872">
    <property type="term" value="F:metal ion binding"/>
    <property type="evidence" value="ECO:0007669"/>
    <property type="project" value="UniProtKB-KW"/>
</dbReference>
<dbReference type="PROSITE" id="PS51819">
    <property type="entry name" value="VOC"/>
    <property type="match status" value="1"/>
</dbReference>
<dbReference type="Gene3D" id="3.10.180.10">
    <property type="entry name" value="2,3-Dihydroxybiphenyl 1,2-Dioxygenase, domain 1"/>
    <property type="match status" value="1"/>
</dbReference>
<dbReference type="AlphaFoldDB" id="A0A401FUA4"/>
<reference evidence="4" key="1">
    <citation type="submission" date="2017-11" db="EMBL/GenBank/DDBJ databases">
        <authorList>
            <person name="Watanabe M."/>
            <person name="Kojima H."/>
        </authorList>
    </citation>
    <scope>NUCLEOTIDE SEQUENCE [LARGE SCALE GENOMIC DNA]</scope>
    <source>
        <strain evidence="4">Tokyo 01</strain>
    </source>
</reference>
<dbReference type="EMBL" id="BEXT01000001">
    <property type="protein sequence ID" value="GBC60535.1"/>
    <property type="molecule type" value="Genomic_DNA"/>
</dbReference>
<keyword evidence="4" id="KW-1185">Reference proteome</keyword>
<dbReference type="SUPFAM" id="SSF54593">
    <property type="entry name" value="Glyoxalase/Bleomycin resistance protein/Dihydroxybiphenyl dioxygenase"/>
    <property type="match status" value="1"/>
</dbReference>
<dbReference type="Proteomes" id="UP000288096">
    <property type="component" value="Unassembled WGS sequence"/>
</dbReference>
<dbReference type="InterPro" id="IPR051785">
    <property type="entry name" value="MMCE/EMCE_epimerase"/>
</dbReference>
<reference evidence="4" key="2">
    <citation type="submission" date="2019-01" db="EMBL/GenBank/DDBJ databases">
        <title>Genome sequence of Desulfonema ishimotonii strain Tokyo 01.</title>
        <authorList>
            <person name="Fukui M."/>
        </authorList>
    </citation>
    <scope>NUCLEOTIDE SEQUENCE [LARGE SCALE GENOMIC DNA]</scope>
    <source>
        <strain evidence="4">Tokyo 01</strain>
    </source>
</reference>
<dbReference type="InterPro" id="IPR037523">
    <property type="entry name" value="VOC_core"/>
</dbReference>
<dbReference type="GO" id="GO:0046491">
    <property type="term" value="P:L-methylmalonyl-CoA metabolic process"/>
    <property type="evidence" value="ECO:0007669"/>
    <property type="project" value="TreeGrafter"/>
</dbReference>
<dbReference type="InterPro" id="IPR029068">
    <property type="entry name" value="Glyas_Bleomycin-R_OHBP_Dase"/>
</dbReference>
<dbReference type="PANTHER" id="PTHR43048">
    <property type="entry name" value="METHYLMALONYL-COA EPIMERASE"/>
    <property type="match status" value="1"/>
</dbReference>
<evidence type="ECO:0000259" key="2">
    <source>
        <dbReference type="PROSITE" id="PS51819"/>
    </source>
</evidence>